<dbReference type="InterPro" id="IPR036420">
    <property type="entry name" value="BRCT_dom_sf"/>
</dbReference>
<feature type="compositionally biased region" description="Basic and acidic residues" evidence="4">
    <location>
        <begin position="1004"/>
        <end position="1013"/>
    </location>
</feature>
<dbReference type="EMBL" id="JAGTTL010000035">
    <property type="protein sequence ID" value="KAK6294270.1"/>
    <property type="molecule type" value="Genomic_DNA"/>
</dbReference>
<dbReference type="SMART" id="SM00292">
    <property type="entry name" value="BRCT"/>
    <property type="match status" value="2"/>
</dbReference>
<dbReference type="PANTHER" id="PTHR15321">
    <property type="entry name" value="TUMOR SUPPRESSOR P53-BINDING PROTEIN 1"/>
    <property type="match status" value="1"/>
</dbReference>
<feature type="region of interest" description="Disordered" evidence="4">
    <location>
        <begin position="304"/>
        <end position="456"/>
    </location>
</feature>
<dbReference type="PANTHER" id="PTHR15321:SF3">
    <property type="entry name" value="TP53-BINDING PROTEIN 1"/>
    <property type="match status" value="1"/>
</dbReference>
<organism evidence="6 7">
    <name type="scientific">Coregonus suidteri</name>
    <dbReference type="NCBI Taxonomy" id="861788"/>
    <lineage>
        <taxon>Eukaryota</taxon>
        <taxon>Metazoa</taxon>
        <taxon>Chordata</taxon>
        <taxon>Craniata</taxon>
        <taxon>Vertebrata</taxon>
        <taxon>Euteleostomi</taxon>
        <taxon>Actinopterygii</taxon>
        <taxon>Neopterygii</taxon>
        <taxon>Teleostei</taxon>
        <taxon>Protacanthopterygii</taxon>
        <taxon>Salmoniformes</taxon>
        <taxon>Salmonidae</taxon>
        <taxon>Coregoninae</taxon>
        <taxon>Coregonus</taxon>
    </lineage>
</organism>
<feature type="compositionally biased region" description="Polar residues" evidence="4">
    <location>
        <begin position="683"/>
        <end position="711"/>
    </location>
</feature>
<feature type="compositionally biased region" description="Low complexity" evidence="4">
    <location>
        <begin position="1249"/>
        <end position="1271"/>
    </location>
</feature>
<feature type="region of interest" description="Disordered" evidence="4">
    <location>
        <begin position="51"/>
        <end position="95"/>
    </location>
</feature>
<dbReference type="FunFam" id="3.40.50.10190:FF:000005">
    <property type="entry name" value="Tumor suppressor p53-binding protein 1"/>
    <property type="match status" value="1"/>
</dbReference>
<dbReference type="Proteomes" id="UP001356427">
    <property type="component" value="Unassembled WGS sequence"/>
</dbReference>
<feature type="domain" description="BRCT" evidence="5">
    <location>
        <begin position="1732"/>
        <end position="1848"/>
    </location>
</feature>
<dbReference type="FunFam" id="2.30.30.140:FF:000021">
    <property type="entry name" value="Tumor suppressor p53-binding protein 1"/>
    <property type="match status" value="1"/>
</dbReference>
<feature type="region of interest" description="Disordered" evidence="4">
    <location>
        <begin position="152"/>
        <end position="210"/>
    </location>
</feature>
<dbReference type="Pfam" id="PF09038">
    <property type="entry name" value="53-BP1_Tudor"/>
    <property type="match status" value="2"/>
</dbReference>
<feature type="compositionally biased region" description="Polar residues" evidence="4">
    <location>
        <begin position="304"/>
        <end position="322"/>
    </location>
</feature>
<feature type="region of interest" description="Disordered" evidence="4">
    <location>
        <begin position="1217"/>
        <end position="1313"/>
    </location>
</feature>
<feature type="compositionally biased region" description="Polar residues" evidence="4">
    <location>
        <begin position="80"/>
        <end position="95"/>
    </location>
</feature>
<feature type="compositionally biased region" description="Low complexity" evidence="4">
    <location>
        <begin position="740"/>
        <end position="755"/>
    </location>
</feature>
<dbReference type="InterPro" id="IPR047249">
    <property type="entry name" value="BRCT_p53bp1-like_rpt1"/>
</dbReference>
<feature type="compositionally biased region" description="Polar residues" evidence="4">
    <location>
        <begin position="1655"/>
        <end position="1664"/>
    </location>
</feature>
<feature type="compositionally biased region" description="Basic and acidic residues" evidence="4">
    <location>
        <begin position="662"/>
        <end position="674"/>
    </location>
</feature>
<feature type="compositionally biased region" description="Basic and acidic residues" evidence="4">
    <location>
        <begin position="1676"/>
        <end position="1687"/>
    </location>
</feature>
<dbReference type="GO" id="GO:0042393">
    <property type="term" value="F:histone binding"/>
    <property type="evidence" value="ECO:0007669"/>
    <property type="project" value="TreeGrafter"/>
</dbReference>
<feature type="compositionally biased region" description="Acidic residues" evidence="4">
    <location>
        <begin position="756"/>
        <end position="765"/>
    </location>
</feature>
<dbReference type="InterPro" id="IPR047252">
    <property type="entry name" value="TP53BP1-like"/>
</dbReference>
<feature type="compositionally biased region" description="Low complexity" evidence="4">
    <location>
        <begin position="982"/>
        <end position="994"/>
    </location>
</feature>
<evidence type="ECO:0000259" key="5">
    <source>
        <dbReference type="PROSITE" id="PS50172"/>
    </source>
</evidence>
<dbReference type="InterPro" id="IPR047250">
    <property type="entry name" value="BRCT_p53bp1-like_rpt2"/>
</dbReference>
<dbReference type="CDD" id="cd20383">
    <property type="entry name" value="Tudor_53BP1"/>
    <property type="match status" value="1"/>
</dbReference>
<feature type="compositionally biased region" description="Polar residues" evidence="4">
    <location>
        <begin position="1130"/>
        <end position="1160"/>
    </location>
</feature>
<evidence type="ECO:0000313" key="6">
    <source>
        <dbReference type="EMBL" id="KAK6294270.1"/>
    </source>
</evidence>
<dbReference type="FunFam" id="3.40.50.10190:FF:000003">
    <property type="entry name" value="Tumor suppressor p53-binding protein 1"/>
    <property type="match status" value="1"/>
</dbReference>
<feature type="compositionally biased region" description="Polar residues" evidence="4">
    <location>
        <begin position="579"/>
        <end position="589"/>
    </location>
</feature>
<feature type="compositionally biased region" description="Basic and acidic residues" evidence="4">
    <location>
        <begin position="794"/>
        <end position="806"/>
    </location>
</feature>
<feature type="region of interest" description="Disordered" evidence="4">
    <location>
        <begin position="1616"/>
        <end position="1705"/>
    </location>
</feature>
<evidence type="ECO:0000256" key="1">
    <source>
        <dbReference type="ARBA" id="ARBA00004123"/>
    </source>
</evidence>
<evidence type="ECO:0000256" key="4">
    <source>
        <dbReference type="SAM" id="MobiDB-lite"/>
    </source>
</evidence>
<dbReference type="GO" id="GO:0045944">
    <property type="term" value="P:positive regulation of transcription by RNA polymerase II"/>
    <property type="evidence" value="ECO:0007669"/>
    <property type="project" value="TreeGrafter"/>
</dbReference>
<evidence type="ECO:0000256" key="3">
    <source>
        <dbReference type="ARBA" id="ARBA00023242"/>
    </source>
</evidence>
<comment type="subcellular location">
    <subcellularLocation>
        <location evidence="1">Nucleus</location>
    </subcellularLocation>
</comment>
<dbReference type="GO" id="GO:0000077">
    <property type="term" value="P:DNA damage checkpoint signaling"/>
    <property type="evidence" value="ECO:0007669"/>
    <property type="project" value="TreeGrafter"/>
</dbReference>
<feature type="region of interest" description="Disordered" evidence="4">
    <location>
        <begin position="222"/>
        <end position="273"/>
    </location>
</feature>
<feature type="compositionally biased region" description="Polar residues" evidence="4">
    <location>
        <begin position="610"/>
        <end position="627"/>
    </location>
</feature>
<feature type="region of interest" description="Disordered" evidence="4">
    <location>
        <begin position="1326"/>
        <end position="1412"/>
    </location>
</feature>
<sequence>MDPGGSDLDSSLPHPENPCLIVEDSQPDSAALEDDPDSSYRALLARRLSSLQPATSHSPVLELISSPAGNRYSETDSQSERIQNNNHNGPVNQEESQVLEVCSLPNTRRCATGGMAMESGADSTTQCAQSEGGVSQFGFLDLSESQGLGEVVGNSQEEEGPTAAQTDSQRHNKPGEQKNMTTGLPSGSQDSKSKRSEVSSSSSSESLGRAGRELSVQALLHSQGLQASEDQDPKGDDSELLSSQEDLFDADRTGTRVDSTVSEPENQAVPTLTPANTLRLLHLSGQGTLVQESLSQNSVDFVAPTQENLSQTPFIVPSSPTGHENEMGADEPMDTSMPPEDQSDGKEEEPMDMDPAPKSRPSASTPVFQNSPDFVLERSLSLPTQPEFSHDVFVPTQSQEAGSSSTAPQEMNSRKVTSSSQPTSLESSSSKMAAAAAQPKAPTTTDHERSVTDSFQLELSVNTQSCSLAQQASMQAGGKDVEEDSQATQIEEGLDGPLRKDTSDSVMSRNSQKRESNGVPSDPKTSAILPKVPQVPDLLKTSGESARREECNTSQKSDTHKQTTLNVRSVNVGHDGINVTKTDSSQKQTAKASSPSPSSQQKLETIDLLTPSSCVQETPSSSNSTPCSLASLSQSQAQSVFSQMSRVGSVKALSPSPGVSVDSRRDGGGRREVGEAGGGGVGSPTSSQKNQDLAKSRQSLSQERGGTATNSPKEKNIADEEEMEEEGEKQQDSTLGPEGSGLYLSLSQSQVLSPEPMEEGGEEEEKQGRFPVSHSRSEGGGEEESCGSVIVLEESERSSQLLEKEVTSPSKMGTSQPVASRRGSVSSNGTGSQLKDTQREPIGLSQTEKGGSREAEGVRDKSLSDSSGEIPFHFTLPKEGELIGPPVSATPPLISQLKQTPRHSTPIEMTFFSEKSAAAGDVSTETAMATSEIMAGESGEDTAEGDDGKLSLRMKLVTPVEEGSSERFSLQKPPLSDEEGSVSKVTTVVKAVTSPLPSPSVFSRVREAHRQVMEDQAEAHPSGPGTPVRGELFSSPSQQTSSQRPAISSPSLGCISLPNSQSEPPSSPRQEVKCMLPLGLREKAPPAEPSTPGRPAVPTPQTGTAAGERESCGPPEPSTPTRAAAIRQRAVSQQTSFDNTISPSSPSKLCQRVASQQTSFDAAGPRSPTASGEPETPPSRAAAGPAHRRHVRTIQEVRTTVTRIITDVYYEDGREVDRKVTEESEEPVVDSRVLDSDISPCRTGSSMTSGDLGDVSSLSSKASSLQHSSGGTSTVRGPAQRDPDFIMPPSRGAKSASPRRGSGPQQRGHRGQVAGSEFMGERVQGLHGSRAFTPLTPRGRARRGRPPSRSPLSRGAGVPRANARGQALSSSEDEPYTRLCPTPRIPDSPAVPSHSSTSLLTTTSPDEGSPAGSSFVGLRVVAKWSSNGYFYSGRITKDLGEGRFRLLFDDSYECEVTGKDILLCDPIPLDTEVTALLEDEYFSTGLVKGYKTEGKELFYSVEKQGQTTATTAGEREGQTTATTAGEREGYSHYSWRERGPDYSHYSWREGGPDYSHYSWREGGPDYSHYSWREGGPATTAGEREGQTTATTVVERQWYNRSSVILTMEQGNRLREQYGLGPYEPSTPLTKASDISLDNLVEGKRRRRGITGGAQGTPNRSSDSPRTPGPSGKRKLISSEDRDRERTPAKRGRRGGGGPRAGQRVGVCNTSGSGTDLPCDHGALLETHGPLPQSASLFLGFAFMLTASSESDRQTNQPISDGEEEYVQTAPYHKRYTETQLEAGGGFILQDFNEEQCKAAYQSLLITDQHSRTRKYLLCVASGVPCVSHIWVRDSCKEGKLLNYRNYLLPAGVGPDDRIVEWHPRCSPFKALRVLLVFEKPVELWSELLTMSGASSVRQHQADKDSSDIPGGKFDVVVTDRTCPPLVLKSVTSQEVPMVSPEWLIHSLICGERLGYHSNPQYRHDYTSPPSS</sequence>
<feature type="compositionally biased region" description="Basic and acidic residues" evidence="4">
    <location>
        <begin position="545"/>
        <end position="561"/>
    </location>
</feature>
<dbReference type="CDD" id="cd17745">
    <property type="entry name" value="BRCT_p53bp1_rpt1"/>
    <property type="match status" value="1"/>
</dbReference>
<dbReference type="GO" id="GO:0005634">
    <property type="term" value="C:nucleus"/>
    <property type="evidence" value="ECO:0007669"/>
    <property type="project" value="UniProtKB-SubCell"/>
</dbReference>
<feature type="compositionally biased region" description="Polar residues" evidence="4">
    <location>
        <begin position="807"/>
        <end position="835"/>
    </location>
</feature>
<dbReference type="CDD" id="cd17724">
    <property type="entry name" value="BRCT_p53bp1_rpt2"/>
    <property type="match status" value="1"/>
</dbReference>
<feature type="compositionally biased region" description="Polar residues" evidence="4">
    <location>
        <begin position="178"/>
        <end position="190"/>
    </location>
</feature>
<dbReference type="Pfam" id="PF18428">
    <property type="entry name" value="BRCT_3"/>
    <property type="match status" value="1"/>
</dbReference>
<dbReference type="Gene3D" id="3.40.50.10190">
    <property type="entry name" value="BRCT domain"/>
    <property type="match status" value="2"/>
</dbReference>
<protein>
    <recommendedName>
        <fullName evidence="5">BRCT domain-containing protein</fullName>
    </recommendedName>
</protein>
<feature type="region of interest" description="Disordered" evidence="4">
    <location>
        <begin position="470"/>
        <end position="904"/>
    </location>
</feature>
<dbReference type="PROSITE" id="PS50172">
    <property type="entry name" value="BRCT"/>
    <property type="match status" value="1"/>
</dbReference>
<evidence type="ECO:0000313" key="7">
    <source>
        <dbReference type="Proteomes" id="UP001356427"/>
    </source>
</evidence>
<keyword evidence="3" id="KW-0539">Nucleus</keyword>
<dbReference type="InterPro" id="IPR001357">
    <property type="entry name" value="BRCT_dom"/>
</dbReference>
<dbReference type="Gene3D" id="2.30.30.140">
    <property type="match status" value="1"/>
</dbReference>
<feature type="region of interest" description="Disordered" evidence="4">
    <location>
        <begin position="960"/>
        <end position="1192"/>
    </location>
</feature>
<feature type="compositionally biased region" description="Polar residues" evidence="4">
    <location>
        <begin position="256"/>
        <end position="273"/>
    </location>
</feature>
<dbReference type="SUPFAM" id="SSF63748">
    <property type="entry name" value="Tudor/PWWP/MBT"/>
    <property type="match status" value="3"/>
</dbReference>
<dbReference type="SUPFAM" id="SSF52113">
    <property type="entry name" value="BRCT domain"/>
    <property type="match status" value="2"/>
</dbReference>
<feature type="compositionally biased region" description="Low complexity" evidence="4">
    <location>
        <begin position="1395"/>
        <end position="1404"/>
    </location>
</feature>
<dbReference type="InterPro" id="IPR014722">
    <property type="entry name" value="Rib_uL2_dom2"/>
</dbReference>
<feature type="compositionally biased region" description="Low complexity" evidence="4">
    <location>
        <begin position="418"/>
        <end position="437"/>
    </location>
</feature>
<proteinExistence type="predicted"/>
<reference evidence="6 7" key="1">
    <citation type="submission" date="2021-04" db="EMBL/GenBank/DDBJ databases">
        <authorList>
            <person name="De Guttry C."/>
            <person name="Zahm M."/>
            <person name="Klopp C."/>
            <person name="Cabau C."/>
            <person name="Louis A."/>
            <person name="Berthelot C."/>
            <person name="Parey E."/>
            <person name="Roest Crollius H."/>
            <person name="Montfort J."/>
            <person name="Robinson-Rechavi M."/>
            <person name="Bucao C."/>
            <person name="Bouchez O."/>
            <person name="Gislard M."/>
            <person name="Lluch J."/>
            <person name="Milhes M."/>
            <person name="Lampietro C."/>
            <person name="Lopez Roques C."/>
            <person name="Donnadieu C."/>
            <person name="Braasch I."/>
            <person name="Desvignes T."/>
            <person name="Postlethwait J."/>
            <person name="Bobe J."/>
            <person name="Wedekind C."/>
            <person name="Guiguen Y."/>
        </authorList>
    </citation>
    <scope>NUCLEOTIDE SEQUENCE [LARGE SCALE GENOMIC DNA]</scope>
    <source>
        <strain evidence="6">Cs_M1</strain>
        <tissue evidence="6">Blood</tissue>
    </source>
</reference>
<feature type="region of interest" description="Disordered" evidence="4">
    <location>
        <begin position="1506"/>
        <end position="1528"/>
    </location>
</feature>
<feature type="compositionally biased region" description="Basic and acidic residues" evidence="4">
    <location>
        <begin position="850"/>
        <end position="863"/>
    </location>
</feature>
<keyword evidence="7" id="KW-1185">Reference proteome</keyword>
<feature type="compositionally biased region" description="Low complexity" evidence="4">
    <location>
        <begin position="628"/>
        <end position="645"/>
    </location>
</feature>
<feature type="compositionally biased region" description="Low complexity" evidence="4">
    <location>
        <begin position="590"/>
        <end position="602"/>
    </location>
</feature>
<comment type="caution">
    <text evidence="6">The sequence shown here is derived from an EMBL/GenBank/DDBJ whole genome shotgun (WGS) entry which is preliminary data.</text>
</comment>
<accession>A0AAN8KRY7</accession>
<evidence type="ECO:0000256" key="2">
    <source>
        <dbReference type="ARBA" id="ARBA00022763"/>
    </source>
</evidence>
<feature type="region of interest" description="Disordered" evidence="4">
    <location>
        <begin position="1"/>
        <end position="37"/>
    </location>
</feature>
<feature type="compositionally biased region" description="Polar residues" evidence="4">
    <location>
        <begin position="395"/>
        <end position="417"/>
    </location>
</feature>
<keyword evidence="2" id="KW-0227">DNA damage</keyword>
<dbReference type="InterPro" id="IPR015125">
    <property type="entry name" value="53-BP1_Tudor"/>
</dbReference>
<feature type="compositionally biased region" description="Low complexity" evidence="4">
    <location>
        <begin position="1034"/>
        <end position="1043"/>
    </location>
</feature>
<dbReference type="Gene3D" id="2.30.30.30">
    <property type="match status" value="2"/>
</dbReference>
<gene>
    <name evidence="6" type="ORF">J4Q44_G00351000</name>
</gene>
<feature type="compositionally biased region" description="Polar residues" evidence="4">
    <location>
        <begin position="361"/>
        <end position="372"/>
    </location>
</feature>
<name>A0AAN8KRY7_9TELE</name>